<organism evidence="2 3">
    <name type="scientific">Thermogutta terrifontis</name>
    <dbReference type="NCBI Taxonomy" id="1331910"/>
    <lineage>
        <taxon>Bacteria</taxon>
        <taxon>Pseudomonadati</taxon>
        <taxon>Planctomycetota</taxon>
        <taxon>Planctomycetia</taxon>
        <taxon>Pirellulales</taxon>
        <taxon>Thermoguttaceae</taxon>
        <taxon>Thermogutta</taxon>
    </lineage>
</organism>
<feature type="compositionally biased region" description="Basic and acidic residues" evidence="1">
    <location>
        <begin position="259"/>
        <end position="280"/>
    </location>
</feature>
<evidence type="ECO:0000256" key="1">
    <source>
        <dbReference type="SAM" id="MobiDB-lite"/>
    </source>
</evidence>
<dbReference type="Proteomes" id="UP000215086">
    <property type="component" value="Chromosome"/>
</dbReference>
<feature type="region of interest" description="Disordered" evidence="1">
    <location>
        <begin position="1"/>
        <end position="23"/>
    </location>
</feature>
<dbReference type="EMBL" id="CP018477">
    <property type="protein sequence ID" value="ASV74225.1"/>
    <property type="molecule type" value="Genomic_DNA"/>
</dbReference>
<feature type="compositionally biased region" description="Low complexity" evidence="1">
    <location>
        <begin position="246"/>
        <end position="258"/>
    </location>
</feature>
<evidence type="ECO:0000313" key="2">
    <source>
        <dbReference type="EMBL" id="ASV74225.1"/>
    </source>
</evidence>
<keyword evidence="3" id="KW-1185">Reference proteome</keyword>
<proteinExistence type="predicted"/>
<feature type="compositionally biased region" description="Low complexity" evidence="1">
    <location>
        <begin position="184"/>
        <end position="194"/>
    </location>
</feature>
<accession>A0A286RE32</accession>
<name>A0A286RE32_9BACT</name>
<dbReference type="AlphaFoldDB" id="A0A286RE32"/>
<feature type="region of interest" description="Disordered" evidence="1">
    <location>
        <begin position="172"/>
        <end position="280"/>
    </location>
</feature>
<evidence type="ECO:0000313" key="3">
    <source>
        <dbReference type="Proteomes" id="UP000215086"/>
    </source>
</evidence>
<protein>
    <submittedName>
        <fullName evidence="2">Uncharacterized protein</fullName>
    </submittedName>
</protein>
<sequence>MARLDAGELPSLGDPLPPLDEGRLEISPPRDWVVSPRSSRYIVRFQAGEGNPYPTVIVTAQDCPQFKNIDAGNVGAFAKFVASELASAGVKTTVKTGQIGQLIGVMYTRRAKVKDALGGIVDRVFFDTVVAGRRYQFELRSPPETVGLAEPYLLAIVRGTKITGVGELEETLASEENASKPEAKTAPAPASKAPQKPEKETAASQKPEKPAPQAKTPEQKPEQPATAEKSSPASRPEETTAQQTKPASPAQPEQSQPEDGGKKKGKSAEDLLKEVDKLLQ</sequence>
<reference evidence="2 3" key="1">
    <citation type="journal article" name="Front. Microbiol.">
        <title>Sugar Metabolism of the First Thermophilic Planctomycete Thermogutta terrifontis: Comparative Genomic and Transcriptomic Approaches.</title>
        <authorList>
            <person name="Elcheninov A.G."/>
            <person name="Menzel P."/>
            <person name="Gudbergsdottir S.R."/>
            <person name="Slesarev A.I."/>
            <person name="Kadnikov V.V."/>
            <person name="Krogh A."/>
            <person name="Bonch-Osmolovskaya E.A."/>
            <person name="Peng X."/>
            <person name="Kublanov I.V."/>
        </authorList>
    </citation>
    <scope>NUCLEOTIDE SEQUENCE [LARGE SCALE GENOMIC DNA]</scope>
    <source>
        <strain evidence="2 3">R1</strain>
    </source>
</reference>
<gene>
    <name evidence="2" type="ORF">THTE_1623</name>
</gene>
<dbReference type="KEGG" id="ttf:THTE_1623"/>
<feature type="compositionally biased region" description="Polar residues" evidence="1">
    <location>
        <begin position="228"/>
        <end position="245"/>
    </location>
</feature>
<feature type="compositionally biased region" description="Basic and acidic residues" evidence="1">
    <location>
        <begin position="195"/>
        <end position="209"/>
    </location>
</feature>